<dbReference type="InterPro" id="IPR052523">
    <property type="entry name" value="Trichothecene_AcTrans"/>
</dbReference>
<organism evidence="2">
    <name type="scientific">Aureobasidium pullulans</name>
    <name type="common">Black yeast</name>
    <name type="synonym">Pullularia pullulans</name>
    <dbReference type="NCBI Taxonomy" id="5580"/>
    <lineage>
        <taxon>Eukaryota</taxon>
        <taxon>Fungi</taxon>
        <taxon>Dikarya</taxon>
        <taxon>Ascomycota</taxon>
        <taxon>Pezizomycotina</taxon>
        <taxon>Dothideomycetes</taxon>
        <taxon>Dothideomycetidae</taxon>
        <taxon>Dothideales</taxon>
        <taxon>Saccotheciaceae</taxon>
        <taxon>Aureobasidium</taxon>
    </lineage>
</organism>
<feature type="domain" description="N-acetyltransferase" evidence="1">
    <location>
        <begin position="68"/>
        <end position="221"/>
    </location>
</feature>
<protein>
    <recommendedName>
        <fullName evidence="1">N-acetyltransferase domain-containing protein</fullName>
    </recommendedName>
</protein>
<dbReference type="GO" id="GO:0016747">
    <property type="term" value="F:acyltransferase activity, transferring groups other than amino-acyl groups"/>
    <property type="evidence" value="ECO:0007669"/>
    <property type="project" value="InterPro"/>
</dbReference>
<dbReference type="PANTHER" id="PTHR42791:SF1">
    <property type="entry name" value="N-ACETYLTRANSFERASE DOMAIN-CONTAINING PROTEIN"/>
    <property type="match status" value="1"/>
</dbReference>
<dbReference type="SUPFAM" id="SSF55729">
    <property type="entry name" value="Acyl-CoA N-acyltransferases (Nat)"/>
    <property type="match status" value="1"/>
</dbReference>
<name>A0A4S9D4I6_AURPU</name>
<dbReference type="Pfam" id="PF00583">
    <property type="entry name" value="Acetyltransf_1"/>
    <property type="match status" value="1"/>
</dbReference>
<dbReference type="PROSITE" id="PS51186">
    <property type="entry name" value="GNAT"/>
    <property type="match status" value="1"/>
</dbReference>
<comment type="caution">
    <text evidence="2">The sequence shown here is derived from an EMBL/GenBank/DDBJ whole genome shotgun (WGS) entry which is preliminary data.</text>
</comment>
<sequence length="225" mass="25974">MPLLLLPMVFSDFDEIIAQTRTAPVGNDLVANPVPTCWPVKDQESAHARAKWHLERQRERFLQDKTAFYLKVVDTDDNFNIAGIARWHYYPEGYSFETHGHWEKSNWDTSVDTTAWNWELHDRILELRDRSRESWMLPAKSPCWILTHLVTLPEQRGRGVGKMLVQWGMECAVKSGLKAYLEAGVMGMDLYARWGFGTVGEAIIIKDSKGQVLFQMAKMVYPTRV</sequence>
<dbReference type="AlphaFoldDB" id="A0A4S9D4I6"/>
<dbReference type="InterPro" id="IPR016181">
    <property type="entry name" value="Acyl_CoA_acyltransferase"/>
</dbReference>
<dbReference type="Gene3D" id="3.40.630.30">
    <property type="match status" value="1"/>
</dbReference>
<proteinExistence type="predicted"/>
<evidence type="ECO:0000259" key="1">
    <source>
        <dbReference type="PROSITE" id="PS51186"/>
    </source>
</evidence>
<gene>
    <name evidence="2" type="ORF">D6D13_02343</name>
</gene>
<dbReference type="EMBL" id="QZAS01000006">
    <property type="protein sequence ID" value="THX15095.1"/>
    <property type="molecule type" value="Genomic_DNA"/>
</dbReference>
<reference evidence="2" key="1">
    <citation type="submission" date="2018-10" db="EMBL/GenBank/DDBJ databases">
        <title>Fifty Aureobasidium pullulans genomes reveal a recombining polyextremotolerant generalist.</title>
        <authorList>
            <person name="Gostincar C."/>
            <person name="Turk M."/>
            <person name="Zajc J."/>
            <person name="Gunde-Cimerman N."/>
        </authorList>
    </citation>
    <scope>NUCLEOTIDE SEQUENCE [LARGE SCALE GENOMIC DNA]</scope>
    <source>
        <strain evidence="2">EXF-10085</strain>
    </source>
</reference>
<dbReference type="CDD" id="cd04301">
    <property type="entry name" value="NAT_SF"/>
    <property type="match status" value="1"/>
</dbReference>
<dbReference type="PANTHER" id="PTHR42791">
    <property type="entry name" value="GNAT FAMILY ACETYLTRANSFERASE"/>
    <property type="match status" value="1"/>
</dbReference>
<dbReference type="InterPro" id="IPR000182">
    <property type="entry name" value="GNAT_dom"/>
</dbReference>
<evidence type="ECO:0000313" key="2">
    <source>
        <dbReference type="EMBL" id="THX15095.1"/>
    </source>
</evidence>
<accession>A0A4S9D4I6</accession>